<name>A0AAU8HM61_9ACTN</name>
<dbReference type="EMBL" id="CP159342">
    <property type="protein sequence ID" value="XCH76599.1"/>
    <property type="molecule type" value="Genomic_DNA"/>
</dbReference>
<dbReference type="Gene3D" id="1.20.910.10">
    <property type="entry name" value="Heme oxygenase-like"/>
    <property type="match status" value="1"/>
</dbReference>
<dbReference type="SUPFAM" id="SSF48613">
    <property type="entry name" value="Heme oxygenase-like"/>
    <property type="match status" value="2"/>
</dbReference>
<dbReference type="Pfam" id="PF11251">
    <property type="entry name" value="DUF3050"/>
    <property type="match status" value="1"/>
</dbReference>
<dbReference type="AlphaFoldDB" id="A0AAU8HM61"/>
<evidence type="ECO:0000313" key="1">
    <source>
        <dbReference type="EMBL" id="XBP95895.1"/>
    </source>
</evidence>
<evidence type="ECO:0000313" key="2">
    <source>
        <dbReference type="EMBL" id="XCH76599.1"/>
    </source>
</evidence>
<protein>
    <submittedName>
        <fullName evidence="2">DUF3050 domain-containing protein</fullName>
    </submittedName>
</protein>
<dbReference type="InterPro" id="IPR016084">
    <property type="entry name" value="Haem_Oase-like_multi-hlx"/>
</dbReference>
<dbReference type="RefSeq" id="WP_350937119.1">
    <property type="nucleotide sequence ID" value="NZ_CP157762.1"/>
</dbReference>
<accession>A0AAU8HM61</accession>
<sequence length="265" mass="29672">MSRYDWGGTHPGIERLEQAVTARRDAVVRHPLYAHLDTHEALVTFMEHHVFAVWDFMSLLTSLQRQLTCVTVPWIPTGPTGSRRLINDIVMVEESDELGDGYISHFELYVRGMREAGADTTAVDRLVELLRAGRPVSEALTEAGVPAPSAAFAGTTWRIIEQTPVHCQAAAFAFGREDLIPEMFTQVVAVNDRSRRLNTFVDYLERHIEVDGEQHTPMAMQMLADLCGDDDARWQECADTVNEALTARAKLWDDILAAIKEGRPA</sequence>
<organism evidence="2">
    <name type="scientific">Micromonospora sp. CCTCC AA 2012012</name>
    <dbReference type="NCBI Taxonomy" id="3111921"/>
    <lineage>
        <taxon>Bacteria</taxon>
        <taxon>Bacillati</taxon>
        <taxon>Actinomycetota</taxon>
        <taxon>Actinomycetes</taxon>
        <taxon>Micromonosporales</taxon>
        <taxon>Micromonosporaceae</taxon>
        <taxon>Micromonospora</taxon>
    </lineage>
</organism>
<reference evidence="2" key="2">
    <citation type="submission" date="2024-06" db="EMBL/GenBank/DDBJ databases">
        <title>Micromonospora mangrovi CCTCC AA 2012012 genome sequences.</title>
        <authorList>
            <person name="Gao J."/>
        </authorList>
    </citation>
    <scope>NUCLEOTIDE SEQUENCE</scope>
    <source>
        <strain evidence="2">CCTCC AA 2012012</strain>
    </source>
</reference>
<dbReference type="EMBL" id="CP157762">
    <property type="protein sequence ID" value="XBP95895.1"/>
    <property type="molecule type" value="Genomic_DNA"/>
</dbReference>
<reference evidence="1" key="1">
    <citation type="submission" date="2024-01" db="EMBL/GenBank/DDBJ databases">
        <title>The genome sequence of Micromonospora mangrovi CCTCC AA 2012012.</title>
        <authorList>
            <person name="Gao J."/>
        </authorList>
    </citation>
    <scope>NUCLEOTIDE SEQUENCE</scope>
    <source>
        <strain evidence="1">CCTCC AA 2012012</strain>
    </source>
</reference>
<dbReference type="InterPro" id="IPR024423">
    <property type="entry name" value="DUF3050"/>
</dbReference>
<proteinExistence type="predicted"/>
<gene>
    <name evidence="2" type="ORF">ABUL08_11050</name>
    <name evidence="1" type="ORF">VK199_11000</name>
</gene>